<comment type="caution">
    <text evidence="2">The sequence shown here is derived from an EMBL/GenBank/DDBJ whole genome shotgun (WGS) entry which is preliminary data.</text>
</comment>
<reference evidence="2" key="1">
    <citation type="submission" date="2021-11" db="EMBL/GenBank/DDBJ databases">
        <authorList>
            <person name="Herlambang A."/>
            <person name="Guo Y."/>
            <person name="Takashima Y."/>
            <person name="Nishizawa T."/>
        </authorList>
    </citation>
    <scope>NUCLEOTIDE SEQUENCE</scope>
    <source>
        <strain evidence="2">E1425</strain>
    </source>
</reference>
<feature type="transmembrane region" description="Helical" evidence="1">
    <location>
        <begin position="12"/>
        <end position="33"/>
    </location>
</feature>
<gene>
    <name evidence="2" type="ORF">EMPS_01849</name>
</gene>
<name>A0A9P3LT03_9FUNG</name>
<feature type="transmembrane region" description="Helical" evidence="1">
    <location>
        <begin position="150"/>
        <end position="173"/>
    </location>
</feature>
<evidence type="ECO:0000313" key="2">
    <source>
        <dbReference type="EMBL" id="GJJ69503.1"/>
    </source>
</evidence>
<keyword evidence="1" id="KW-0812">Transmembrane</keyword>
<evidence type="ECO:0000313" key="3">
    <source>
        <dbReference type="Proteomes" id="UP000827284"/>
    </source>
</evidence>
<sequence length="217" mass="23828">MSYNSPKRNHCCFCIPYRLAVAFFSILSLALGAATLWNVLRTGSKITDSTSKIAAYVATGVYGLLGVCGLFSVFFKRYALAKNFSVLWWTVTVLTTVLAIAGTILLATREKDEVKTLCQSQLLEDDHSGKYSSTTGGLALANDVDDCYKWTMIFAGVATAVQLFLMSVGGFVASQYTREVKFEKEGLSYIYGQGYLQPQAPVPSAHPYTHPYTKADY</sequence>
<feature type="transmembrane region" description="Helical" evidence="1">
    <location>
        <begin position="53"/>
        <end position="74"/>
    </location>
</feature>
<proteinExistence type="predicted"/>
<keyword evidence="1" id="KW-1133">Transmembrane helix</keyword>
<protein>
    <submittedName>
        <fullName evidence="2">Uncharacterized protein</fullName>
    </submittedName>
</protein>
<keyword evidence="1" id="KW-0472">Membrane</keyword>
<accession>A0A9P3LT03</accession>
<dbReference type="Proteomes" id="UP000827284">
    <property type="component" value="Unassembled WGS sequence"/>
</dbReference>
<feature type="transmembrane region" description="Helical" evidence="1">
    <location>
        <begin position="86"/>
        <end position="107"/>
    </location>
</feature>
<keyword evidence="3" id="KW-1185">Reference proteome</keyword>
<evidence type="ECO:0000256" key="1">
    <source>
        <dbReference type="SAM" id="Phobius"/>
    </source>
</evidence>
<dbReference type="AlphaFoldDB" id="A0A9P3LT03"/>
<reference evidence="2" key="2">
    <citation type="journal article" date="2022" name="Microbiol. Resour. Announc.">
        <title>Whole-Genome Sequence of Entomortierella parvispora E1425, a Mucoromycotan Fungus Associated with Burkholderiaceae-Related Endosymbiotic Bacteria.</title>
        <authorList>
            <person name="Herlambang A."/>
            <person name="Guo Y."/>
            <person name="Takashima Y."/>
            <person name="Narisawa K."/>
            <person name="Ohta H."/>
            <person name="Nishizawa T."/>
        </authorList>
    </citation>
    <scope>NUCLEOTIDE SEQUENCE</scope>
    <source>
        <strain evidence="2">E1425</strain>
    </source>
</reference>
<dbReference type="EMBL" id="BQFW01000002">
    <property type="protein sequence ID" value="GJJ69503.1"/>
    <property type="molecule type" value="Genomic_DNA"/>
</dbReference>
<dbReference type="OrthoDB" id="3239304at2759"/>
<organism evidence="2 3">
    <name type="scientific">Entomortierella parvispora</name>
    <dbReference type="NCBI Taxonomy" id="205924"/>
    <lineage>
        <taxon>Eukaryota</taxon>
        <taxon>Fungi</taxon>
        <taxon>Fungi incertae sedis</taxon>
        <taxon>Mucoromycota</taxon>
        <taxon>Mortierellomycotina</taxon>
        <taxon>Mortierellomycetes</taxon>
        <taxon>Mortierellales</taxon>
        <taxon>Mortierellaceae</taxon>
        <taxon>Entomortierella</taxon>
    </lineage>
</organism>